<organism evidence="2 3">
    <name type="scientific">Candidatus Macondimonas diazotrophica</name>
    <dbReference type="NCBI Taxonomy" id="2305248"/>
    <lineage>
        <taxon>Bacteria</taxon>
        <taxon>Pseudomonadati</taxon>
        <taxon>Pseudomonadota</taxon>
        <taxon>Gammaproteobacteria</taxon>
        <taxon>Chromatiales</taxon>
        <taxon>Ectothiorhodospiraceae</taxon>
        <taxon>Candidatus Macondimonas</taxon>
    </lineage>
</organism>
<sequence length="111" mass="12319">MSEAVWVVLCNCPDRQTAGRLAELAVKGRLAACVNRLSGVGSVYRWQGAIEQAEEFTLLFKTTAARYPELESFLVREHPHEVPEIIAWPIERGSSAYLDWVRSETDGGALA</sequence>
<evidence type="ECO:0000256" key="1">
    <source>
        <dbReference type="ARBA" id="ARBA00010169"/>
    </source>
</evidence>
<accession>A0A4Z0FFI5</accession>
<protein>
    <submittedName>
        <fullName evidence="2">Divalent-cation tolerance protein CutA</fullName>
    </submittedName>
</protein>
<dbReference type="Pfam" id="PF03091">
    <property type="entry name" value="CutA1"/>
    <property type="match status" value="1"/>
</dbReference>
<dbReference type="Gene3D" id="3.30.70.120">
    <property type="match status" value="1"/>
</dbReference>
<reference evidence="2 3" key="1">
    <citation type="journal article" date="2019" name="ISME J.">
        <title>Candidatus Macondimonas diazotrophica, a novel gammaproteobacterial genus dominating crude-oil-contaminated coastal sediments.</title>
        <authorList>
            <person name="Karthikeyan S."/>
            <person name="Konstantinidis K."/>
        </authorList>
    </citation>
    <scope>NUCLEOTIDE SEQUENCE [LARGE SCALE GENOMIC DNA]</scope>
    <source>
        <strain evidence="2 3">KTK01</strain>
    </source>
</reference>
<dbReference type="PANTHER" id="PTHR23419">
    <property type="entry name" value="DIVALENT CATION TOLERANCE CUTA-RELATED"/>
    <property type="match status" value="1"/>
</dbReference>
<name>A0A4Z0FFI5_9GAMM</name>
<dbReference type="InterPro" id="IPR004323">
    <property type="entry name" value="Ion_tolerance_CutA"/>
</dbReference>
<dbReference type="GO" id="GO:0005507">
    <property type="term" value="F:copper ion binding"/>
    <property type="evidence" value="ECO:0007669"/>
    <property type="project" value="TreeGrafter"/>
</dbReference>
<dbReference type="PANTHER" id="PTHR23419:SF8">
    <property type="entry name" value="FI09726P"/>
    <property type="match status" value="1"/>
</dbReference>
<dbReference type="InterPro" id="IPR011322">
    <property type="entry name" value="N-reg_PII-like_a/b"/>
</dbReference>
<dbReference type="EMBL" id="SRIO01000001">
    <property type="protein sequence ID" value="TFZ84151.1"/>
    <property type="molecule type" value="Genomic_DNA"/>
</dbReference>
<evidence type="ECO:0000313" key="2">
    <source>
        <dbReference type="EMBL" id="TFZ84151.1"/>
    </source>
</evidence>
<evidence type="ECO:0000313" key="3">
    <source>
        <dbReference type="Proteomes" id="UP000297890"/>
    </source>
</evidence>
<proteinExistence type="inferred from homology"/>
<keyword evidence="3" id="KW-1185">Reference proteome</keyword>
<dbReference type="Proteomes" id="UP000297890">
    <property type="component" value="Unassembled WGS sequence"/>
</dbReference>
<dbReference type="OrthoDB" id="37622at2"/>
<comment type="caution">
    <text evidence="2">The sequence shown here is derived from an EMBL/GenBank/DDBJ whole genome shotgun (WGS) entry which is preliminary data.</text>
</comment>
<dbReference type="InterPro" id="IPR015867">
    <property type="entry name" value="N-reg_PII/ATP_PRibTrfase_C"/>
</dbReference>
<dbReference type="GO" id="GO:0010038">
    <property type="term" value="P:response to metal ion"/>
    <property type="evidence" value="ECO:0007669"/>
    <property type="project" value="InterPro"/>
</dbReference>
<dbReference type="RefSeq" id="WP_135280511.1">
    <property type="nucleotide sequence ID" value="NZ_SRIO01000001.1"/>
</dbReference>
<gene>
    <name evidence="2" type="ORF">E4680_01035</name>
</gene>
<dbReference type="SUPFAM" id="SSF54913">
    <property type="entry name" value="GlnB-like"/>
    <property type="match status" value="1"/>
</dbReference>
<comment type="similarity">
    <text evidence="1">Belongs to the CutA family.</text>
</comment>
<dbReference type="AlphaFoldDB" id="A0A4Z0FFI5"/>